<keyword evidence="1 4" id="KW-0560">Oxidoreductase</keyword>
<evidence type="ECO:0000313" key="4">
    <source>
        <dbReference type="EMBL" id="AMY09627.1"/>
    </source>
</evidence>
<evidence type="ECO:0000256" key="2">
    <source>
        <dbReference type="SAM" id="SignalP"/>
    </source>
</evidence>
<reference evidence="4 5" key="1">
    <citation type="journal article" date="2016" name="Genome Announc.">
        <title>First Complete Genome Sequence of a Subdivision 6 Acidobacterium Strain.</title>
        <authorList>
            <person name="Huang S."/>
            <person name="Vieira S."/>
            <person name="Bunk B."/>
            <person name="Riedel T."/>
            <person name="Sproer C."/>
            <person name="Overmann J."/>
        </authorList>
    </citation>
    <scope>NUCLEOTIDE SEQUENCE [LARGE SCALE GENOMIC DNA]</scope>
    <source>
        <strain evidence="5">DSM 100886 HEG_-6_39</strain>
    </source>
</reference>
<dbReference type="Gene3D" id="3.30.360.10">
    <property type="entry name" value="Dihydrodipicolinate Reductase, domain 2"/>
    <property type="match status" value="1"/>
</dbReference>
<dbReference type="InterPro" id="IPR000683">
    <property type="entry name" value="Gfo/Idh/MocA-like_OxRdtase_N"/>
</dbReference>
<dbReference type="PANTHER" id="PTHR43818">
    <property type="entry name" value="BCDNA.GH03377"/>
    <property type="match status" value="1"/>
</dbReference>
<dbReference type="EMBL" id="CP015136">
    <property type="protein sequence ID" value="AMY09627.1"/>
    <property type="molecule type" value="Genomic_DNA"/>
</dbReference>
<dbReference type="PANTHER" id="PTHR43818:SF11">
    <property type="entry name" value="BCDNA.GH03377"/>
    <property type="match status" value="1"/>
</dbReference>
<dbReference type="InterPro" id="IPR036291">
    <property type="entry name" value="NAD(P)-bd_dom_sf"/>
</dbReference>
<dbReference type="GO" id="GO:0016491">
    <property type="term" value="F:oxidoreductase activity"/>
    <property type="evidence" value="ECO:0007669"/>
    <property type="project" value="UniProtKB-KW"/>
</dbReference>
<name>A0A143PM10_LUTPR</name>
<dbReference type="SUPFAM" id="SSF55347">
    <property type="entry name" value="Glyceraldehyde-3-phosphate dehydrogenase-like, C-terminal domain"/>
    <property type="match status" value="1"/>
</dbReference>
<organism evidence="4 5">
    <name type="scientific">Luteitalea pratensis</name>
    <dbReference type="NCBI Taxonomy" id="1855912"/>
    <lineage>
        <taxon>Bacteria</taxon>
        <taxon>Pseudomonadati</taxon>
        <taxon>Acidobacteriota</taxon>
        <taxon>Vicinamibacteria</taxon>
        <taxon>Vicinamibacterales</taxon>
        <taxon>Vicinamibacteraceae</taxon>
        <taxon>Luteitalea</taxon>
    </lineage>
</organism>
<feature type="chain" id="PRO_5007511640" evidence="2">
    <location>
        <begin position="22"/>
        <end position="399"/>
    </location>
</feature>
<accession>A0A143PM10</accession>
<reference evidence="5" key="2">
    <citation type="submission" date="2016-04" db="EMBL/GenBank/DDBJ databases">
        <title>First Complete Genome Sequence of a Subdivision 6 Acidobacterium.</title>
        <authorList>
            <person name="Huang S."/>
            <person name="Vieira S."/>
            <person name="Bunk B."/>
            <person name="Riedel T."/>
            <person name="Sproeer C."/>
            <person name="Overmann J."/>
        </authorList>
    </citation>
    <scope>NUCLEOTIDE SEQUENCE [LARGE SCALE GENOMIC DNA]</scope>
    <source>
        <strain evidence="5">DSM 100886 HEG_-6_39</strain>
    </source>
</reference>
<sequence precursor="true">MQRRRFLAVTLGCCAALPRIAAARQSAPGQTLRVALIGHSGQGDYGHGVDRVWAQIRGARVVAIADADPAGLAAAGQRTGGVRGFADYRAMLAEVKPDVVAVCPRHAHEHRDMIVGALDGGARGVYVEKPFVRTCAEADQVVALARRTGTSLAVAHRNRYHPALPVLQKYLADGTLGRILEIRARGKEDQRGGGQDLWVLGGHLFNVATLFTGAPTACSATIQQQGHPATRSDVHEGDEGVGLIAGDEVHARFDTQRGIPIFYDSKKALGSAAAGFGLQIFCERGVVDLRMDIEPLVHVREGHPFIPDTTPRAWIPLTSAGPGVPETVPGLSKRILDHVAAVEDLLACLGSGREPLCGPTPASETVEMTQAVFASFAAGGPVTMPLTTRTWPLTREPIV</sequence>
<dbReference type="InterPro" id="IPR050463">
    <property type="entry name" value="Gfo/Idh/MocA_oxidrdct_glycsds"/>
</dbReference>
<evidence type="ECO:0000259" key="3">
    <source>
        <dbReference type="Pfam" id="PF01408"/>
    </source>
</evidence>
<dbReference type="Gene3D" id="3.40.50.720">
    <property type="entry name" value="NAD(P)-binding Rossmann-like Domain"/>
    <property type="match status" value="1"/>
</dbReference>
<evidence type="ECO:0000256" key="1">
    <source>
        <dbReference type="ARBA" id="ARBA00023002"/>
    </source>
</evidence>
<dbReference type="KEGG" id="abac:LuPra_02848"/>
<feature type="signal peptide" evidence="2">
    <location>
        <begin position="1"/>
        <end position="21"/>
    </location>
</feature>
<keyword evidence="2" id="KW-0732">Signal</keyword>
<feature type="domain" description="Gfo/Idh/MocA-like oxidoreductase N-terminal" evidence="3">
    <location>
        <begin position="32"/>
        <end position="156"/>
    </location>
</feature>
<dbReference type="STRING" id="1855912.LuPra_02848"/>
<gene>
    <name evidence="4" type="primary">ycjS_1</name>
    <name evidence="4" type="ORF">LuPra_02848</name>
</gene>
<dbReference type="AlphaFoldDB" id="A0A143PM10"/>
<evidence type="ECO:0000313" key="5">
    <source>
        <dbReference type="Proteomes" id="UP000076079"/>
    </source>
</evidence>
<proteinExistence type="predicted"/>
<dbReference type="OrthoDB" id="9792935at2"/>
<protein>
    <submittedName>
        <fullName evidence="4">Putative oxidoreductase YcjS</fullName>
        <ecNumber evidence="4">1.-.-.-</ecNumber>
    </submittedName>
</protein>
<dbReference type="RefSeq" id="WP_110171363.1">
    <property type="nucleotide sequence ID" value="NZ_CP015136.1"/>
</dbReference>
<dbReference type="GO" id="GO:0000166">
    <property type="term" value="F:nucleotide binding"/>
    <property type="evidence" value="ECO:0007669"/>
    <property type="project" value="InterPro"/>
</dbReference>
<dbReference type="EC" id="1.-.-.-" evidence="4"/>
<dbReference type="SUPFAM" id="SSF51735">
    <property type="entry name" value="NAD(P)-binding Rossmann-fold domains"/>
    <property type="match status" value="1"/>
</dbReference>
<keyword evidence="5" id="KW-1185">Reference proteome</keyword>
<dbReference type="Pfam" id="PF01408">
    <property type="entry name" value="GFO_IDH_MocA"/>
    <property type="match status" value="1"/>
</dbReference>
<dbReference type="Proteomes" id="UP000076079">
    <property type="component" value="Chromosome"/>
</dbReference>